<name>A0AA36DG58_9BILA</name>
<dbReference type="AlphaFoldDB" id="A0AA36DG58"/>
<dbReference type="Pfam" id="PF02171">
    <property type="entry name" value="Piwi"/>
    <property type="match status" value="1"/>
</dbReference>
<dbReference type="PROSITE" id="PS50821">
    <property type="entry name" value="PAZ"/>
    <property type="match status" value="1"/>
</dbReference>
<dbReference type="InterPro" id="IPR036085">
    <property type="entry name" value="PAZ_dom_sf"/>
</dbReference>
<dbReference type="Gene3D" id="2.170.260.10">
    <property type="entry name" value="paz domain"/>
    <property type="match status" value="1"/>
</dbReference>
<dbReference type="InterPro" id="IPR036397">
    <property type="entry name" value="RNaseH_sf"/>
</dbReference>
<dbReference type="EMBL" id="CATQJA010002706">
    <property type="protein sequence ID" value="CAJ0585715.1"/>
    <property type="molecule type" value="Genomic_DNA"/>
</dbReference>
<evidence type="ECO:0000259" key="3">
    <source>
        <dbReference type="PROSITE" id="PS50821"/>
    </source>
</evidence>
<keyword evidence="6" id="KW-1185">Reference proteome</keyword>
<comment type="caution">
    <text evidence="5">The sequence shown here is derived from an EMBL/GenBank/DDBJ whole genome shotgun (WGS) entry which is preliminary data.</text>
</comment>
<dbReference type="SMART" id="SM00950">
    <property type="entry name" value="Piwi"/>
    <property type="match status" value="1"/>
</dbReference>
<gene>
    <name evidence="5" type="ORF">MSPICULIGERA_LOCUS23727</name>
</gene>
<feature type="non-terminal residue" evidence="5">
    <location>
        <position position="1012"/>
    </location>
</feature>
<feature type="domain" description="PAZ" evidence="3">
    <location>
        <begin position="364"/>
        <end position="481"/>
    </location>
</feature>
<dbReference type="Proteomes" id="UP001177023">
    <property type="component" value="Unassembled WGS sequence"/>
</dbReference>
<dbReference type="InterPro" id="IPR003100">
    <property type="entry name" value="PAZ_dom"/>
</dbReference>
<evidence type="ECO:0000313" key="5">
    <source>
        <dbReference type="EMBL" id="CAJ0585715.1"/>
    </source>
</evidence>
<dbReference type="SUPFAM" id="SSF101690">
    <property type="entry name" value="PAZ domain"/>
    <property type="match status" value="1"/>
</dbReference>
<protein>
    <recommendedName>
        <fullName evidence="7">Piwi domain-containing protein</fullName>
    </recommendedName>
</protein>
<evidence type="ECO:0000256" key="1">
    <source>
        <dbReference type="RuleBase" id="RU361178"/>
    </source>
</evidence>
<dbReference type="CDD" id="cd02846">
    <property type="entry name" value="PAZ_argonaute_like"/>
    <property type="match status" value="1"/>
</dbReference>
<dbReference type="GO" id="GO:0003723">
    <property type="term" value="F:RNA binding"/>
    <property type="evidence" value="ECO:0007669"/>
    <property type="project" value="InterPro"/>
</dbReference>
<dbReference type="Gene3D" id="3.30.420.10">
    <property type="entry name" value="Ribonuclease H-like superfamily/Ribonuclease H"/>
    <property type="match status" value="1"/>
</dbReference>
<feature type="domain" description="Piwi" evidence="4">
    <location>
        <begin position="678"/>
        <end position="980"/>
    </location>
</feature>
<proteinExistence type="inferred from homology"/>
<sequence length="1012" mass="114218">MDLLDDIMGGMDRQHGPKKPKYGEDKPSPSARPEPANVMARRIPKSSQNEFGSPAPEKQRNPGFNPQNRGGGFDPSRDRRGTGPQQNAIRQQPRAQGSGWDSPSSHNSGRNDRWGAPLKEEFKSESGYRAGTSTNPVYVGENEVEASMYEIDITKTVPKVIKLQIEATLFRGEERNPIDLTVQPKNASAVNRKMRGLSGAVDLMLELIGVSEEDKWKYIYDAGNAVYTCVAPQDFAEEKVCKFRKEQLLNPPRPEVIQFFGQRWEFCELRMRLVKLVPLRQIGDDFTSESMTFFDILTNAPLIKAGYSKFGRDWINMREHPEELKARKSGMVMRTGFEKSVSAHGNKLMLNFRVCKKPCFKGQTLVDYLMATQDARCPRDLDGLLRDRAGRKNVSRQIKNLYVKTTHMLTESDQRQIFLFQLHDKSANQETFDNDGRQTTVAEYFQDKYLRTLKFPDLPLVASKRGNNITYFPLEVLVICEDQSLSKDRIGVFQKEVVEKGRFTPADFSRVNRQQFEDSGLSPRKESPYLKTFGVSIHPEPMMVKSQKIIRPDIVTKNVVDPVRAGQDGSIRWNTMAQMPYAEPIIVPRTLVLNYNRAVRDMRSLEGAIEQLRQHARVHKMRWDEPPSFEEISHMDRDGFVEFLAKKKHHGFGFVLLISGEDPEAHGGLKYGEQEVCISTQNILPKTLGLGGGGGGRGLGNDTKENIIKKMNLKLGGVNYSLAVPGSINKFVQEHVFSKERMYIGFAMSHPGAQALHDRINKAEIESPTTIGMSFTTAHATVYRGRQYCQQSRQTIVQNLRAYISDALQQYEKEAKRLPAELFIYRDGVSDGQFEEVLNTEVHGPTGLLKTIAPNMTVYYVIARESSEKLIPANVERLRDRKVGEQNIPAGTAITIDDDKEYLTTRIISQRSIIGTARVSKYTLLFEKIEGKSKKMTKEELNFVTNALANGSGISTASTSLPAPLFNARKHAERADEQYKYLSGDAEHRRDGTSDICARVSKITLGDRDFAA</sequence>
<dbReference type="InterPro" id="IPR003165">
    <property type="entry name" value="Piwi"/>
</dbReference>
<reference evidence="5" key="1">
    <citation type="submission" date="2023-06" db="EMBL/GenBank/DDBJ databases">
        <authorList>
            <person name="Delattre M."/>
        </authorList>
    </citation>
    <scope>NUCLEOTIDE SEQUENCE</scope>
    <source>
        <strain evidence="5">AF72</strain>
    </source>
</reference>
<dbReference type="SUPFAM" id="SSF53098">
    <property type="entry name" value="Ribonuclease H-like"/>
    <property type="match status" value="1"/>
</dbReference>
<dbReference type="Pfam" id="PF02170">
    <property type="entry name" value="PAZ"/>
    <property type="match status" value="1"/>
</dbReference>
<dbReference type="Gene3D" id="3.40.50.2300">
    <property type="match status" value="1"/>
</dbReference>
<dbReference type="PROSITE" id="PS50822">
    <property type="entry name" value="PIWI"/>
    <property type="match status" value="1"/>
</dbReference>
<feature type="region of interest" description="Disordered" evidence="2">
    <location>
        <begin position="1"/>
        <end position="115"/>
    </location>
</feature>
<evidence type="ECO:0008006" key="7">
    <source>
        <dbReference type="Google" id="ProtNLM"/>
    </source>
</evidence>
<feature type="compositionally biased region" description="Low complexity" evidence="2">
    <location>
        <begin position="1"/>
        <end position="11"/>
    </location>
</feature>
<dbReference type="InterPro" id="IPR012337">
    <property type="entry name" value="RNaseH-like_sf"/>
</dbReference>
<dbReference type="SMART" id="SM00949">
    <property type="entry name" value="PAZ"/>
    <property type="match status" value="1"/>
</dbReference>
<comment type="similarity">
    <text evidence="1">Belongs to the argonaute family.</text>
</comment>
<evidence type="ECO:0000256" key="2">
    <source>
        <dbReference type="SAM" id="MobiDB-lite"/>
    </source>
</evidence>
<organism evidence="5 6">
    <name type="scientific">Mesorhabditis spiculigera</name>
    <dbReference type="NCBI Taxonomy" id="96644"/>
    <lineage>
        <taxon>Eukaryota</taxon>
        <taxon>Metazoa</taxon>
        <taxon>Ecdysozoa</taxon>
        <taxon>Nematoda</taxon>
        <taxon>Chromadorea</taxon>
        <taxon>Rhabditida</taxon>
        <taxon>Rhabditina</taxon>
        <taxon>Rhabditomorpha</taxon>
        <taxon>Rhabditoidea</taxon>
        <taxon>Rhabditidae</taxon>
        <taxon>Mesorhabditinae</taxon>
        <taxon>Mesorhabditis</taxon>
    </lineage>
</organism>
<dbReference type="PANTHER" id="PTHR22891">
    <property type="entry name" value="EUKARYOTIC TRANSLATION INITIATION FACTOR 2C"/>
    <property type="match status" value="1"/>
</dbReference>
<evidence type="ECO:0000313" key="6">
    <source>
        <dbReference type="Proteomes" id="UP001177023"/>
    </source>
</evidence>
<accession>A0AA36DG58</accession>
<evidence type="ECO:0000259" key="4">
    <source>
        <dbReference type="PROSITE" id="PS50822"/>
    </source>
</evidence>
<feature type="compositionally biased region" description="Polar residues" evidence="2">
    <location>
        <begin position="83"/>
        <end position="108"/>
    </location>
</feature>